<proteinExistence type="predicted"/>
<organism evidence="1 2">
    <name type="scientific">Parendozoicomonas callyspongiae</name>
    <dbReference type="NCBI Taxonomy" id="2942213"/>
    <lineage>
        <taxon>Bacteria</taxon>
        <taxon>Pseudomonadati</taxon>
        <taxon>Pseudomonadota</taxon>
        <taxon>Gammaproteobacteria</taxon>
        <taxon>Oceanospirillales</taxon>
        <taxon>Endozoicomonadaceae</taxon>
        <taxon>Parendozoicomonas</taxon>
    </lineage>
</organism>
<comment type="caution">
    <text evidence="1">The sequence shown here is derived from an EMBL/GenBank/DDBJ whole genome shotgun (WGS) entry which is preliminary data.</text>
</comment>
<evidence type="ECO:0000313" key="1">
    <source>
        <dbReference type="EMBL" id="MCL6270994.1"/>
    </source>
</evidence>
<gene>
    <name evidence="1" type="ORF">M3P05_13770</name>
</gene>
<sequence length="51" mass="6205">MPIGAINIDLYHCFKQLDADEKEFKHFQDFYAVFWCISVIFVRENILFYPE</sequence>
<dbReference type="EMBL" id="JAMFLX010000018">
    <property type="protein sequence ID" value="MCL6270994.1"/>
    <property type="molecule type" value="Genomic_DNA"/>
</dbReference>
<dbReference type="RefSeq" id="WP_249700308.1">
    <property type="nucleotide sequence ID" value="NZ_JAMFLX010000018.1"/>
</dbReference>
<keyword evidence="2" id="KW-1185">Reference proteome</keyword>
<protein>
    <submittedName>
        <fullName evidence="1">Uncharacterized protein</fullName>
    </submittedName>
</protein>
<reference evidence="1 2" key="1">
    <citation type="submission" date="2022-05" db="EMBL/GenBank/DDBJ databases">
        <authorList>
            <person name="Park J.-S."/>
        </authorList>
    </citation>
    <scope>NUCLEOTIDE SEQUENCE [LARGE SCALE GENOMIC DNA]</scope>
    <source>
        <strain evidence="1 2">2012CJ34-2</strain>
    </source>
</reference>
<evidence type="ECO:0000313" key="2">
    <source>
        <dbReference type="Proteomes" id="UP001203338"/>
    </source>
</evidence>
<dbReference type="Proteomes" id="UP001203338">
    <property type="component" value="Unassembled WGS sequence"/>
</dbReference>
<accession>A0ABT0PHW8</accession>
<name>A0ABT0PHW8_9GAMM</name>